<evidence type="ECO:0000256" key="4">
    <source>
        <dbReference type="ARBA" id="ARBA00023002"/>
    </source>
</evidence>
<keyword evidence="4" id="KW-0560">Oxidoreductase</keyword>
<dbReference type="EMBL" id="KQ964809">
    <property type="protein sequence ID" value="KXN65832.1"/>
    <property type="molecule type" value="Genomic_DNA"/>
</dbReference>
<reference evidence="6 7" key="1">
    <citation type="journal article" date="2015" name="Genome Biol. Evol.">
        <title>Phylogenomic analyses indicate that early fungi evolved digesting cell walls of algal ancestors of land plants.</title>
        <authorList>
            <person name="Chang Y."/>
            <person name="Wang S."/>
            <person name="Sekimoto S."/>
            <person name="Aerts A.L."/>
            <person name="Choi C."/>
            <person name="Clum A."/>
            <person name="LaButti K.M."/>
            <person name="Lindquist E.A."/>
            <person name="Yee Ngan C."/>
            <person name="Ohm R.A."/>
            <person name="Salamov A.A."/>
            <person name="Grigoriev I.V."/>
            <person name="Spatafora J.W."/>
            <person name="Berbee M.L."/>
        </authorList>
    </citation>
    <scope>NUCLEOTIDE SEQUENCE [LARGE SCALE GENOMIC DNA]</scope>
    <source>
        <strain evidence="6 7">NRRL 28638</strain>
    </source>
</reference>
<dbReference type="PANTHER" id="PTHR43735">
    <property type="entry name" value="APOPTOSIS-INDUCING FACTOR 1"/>
    <property type="match status" value="1"/>
</dbReference>
<dbReference type="STRING" id="796925.A0A137NSY9"/>
<dbReference type="OrthoDB" id="202203at2759"/>
<dbReference type="Gene3D" id="3.50.50.60">
    <property type="entry name" value="FAD/NAD(P)-binding domain"/>
    <property type="match status" value="2"/>
</dbReference>
<evidence type="ECO:0000256" key="2">
    <source>
        <dbReference type="ARBA" id="ARBA00022630"/>
    </source>
</evidence>
<dbReference type="GO" id="GO:0004174">
    <property type="term" value="F:electron-transferring-flavoprotein dehydrogenase activity"/>
    <property type="evidence" value="ECO:0007669"/>
    <property type="project" value="TreeGrafter"/>
</dbReference>
<keyword evidence="7" id="KW-1185">Reference proteome</keyword>
<name>A0A137NSY9_CONC2</name>
<comment type="similarity">
    <text evidence="1">Belongs to the FAD-dependent oxidoreductase family.</text>
</comment>
<dbReference type="InterPro" id="IPR036188">
    <property type="entry name" value="FAD/NAD-bd_sf"/>
</dbReference>
<keyword evidence="2" id="KW-0285">Flavoprotein</keyword>
<dbReference type="OMA" id="HMGHYAG"/>
<organism evidence="6 7">
    <name type="scientific">Conidiobolus coronatus (strain ATCC 28846 / CBS 209.66 / NRRL 28638)</name>
    <name type="common">Delacroixia coronata</name>
    <dbReference type="NCBI Taxonomy" id="796925"/>
    <lineage>
        <taxon>Eukaryota</taxon>
        <taxon>Fungi</taxon>
        <taxon>Fungi incertae sedis</taxon>
        <taxon>Zoopagomycota</taxon>
        <taxon>Entomophthoromycotina</taxon>
        <taxon>Entomophthoromycetes</taxon>
        <taxon>Entomophthorales</taxon>
        <taxon>Ancylistaceae</taxon>
        <taxon>Conidiobolus</taxon>
    </lineage>
</organism>
<evidence type="ECO:0000256" key="1">
    <source>
        <dbReference type="ARBA" id="ARBA00006442"/>
    </source>
</evidence>
<dbReference type="Pfam" id="PF07992">
    <property type="entry name" value="Pyr_redox_2"/>
    <property type="match status" value="1"/>
</dbReference>
<feature type="domain" description="FAD/NAD(P)-binding" evidence="5">
    <location>
        <begin position="10"/>
        <end position="311"/>
    </location>
</feature>
<gene>
    <name evidence="6" type="ORF">CONCODRAFT_12467</name>
</gene>
<accession>A0A137NSY9</accession>
<evidence type="ECO:0000313" key="7">
    <source>
        <dbReference type="Proteomes" id="UP000070444"/>
    </source>
</evidence>
<proteinExistence type="inferred from homology"/>
<keyword evidence="3" id="KW-0274">FAD</keyword>
<dbReference type="PANTHER" id="PTHR43735:SF3">
    <property type="entry name" value="FERROPTOSIS SUPPRESSOR PROTEIN 1"/>
    <property type="match status" value="1"/>
</dbReference>
<sequence length="371" mass="41597">MVSAERKQTKIAVIGGNYGGLGFVNSLLQMLDLQEYNIKVTIFDKRQGFCHLVGVTRALIHKDFAKQIWINHSELSWFNNPNIEFNYGTVTKVTEKTVENEGGKHEDFDFIVVATGYGRPGPIWPESKVKGDYLDEFQVYREKIEAAGSVAVIGAGAVGVELSADIKSHFPEKQVTLIHSRKLPIVGPYTEEFKSRVSDELKEIGVELLFENRVLSQSERIENGKTVFDIKTNQGVELTADLILNCVGAGAPVTDILDLESTEEYPLLDDKKLVKILPTIQLKNPKYSHIFAIGDINDWQEVKLAGASMYQAHFTAKNIKAILDTKDGELPKLENYPDYFLHLVLFLGEHHGIGEMEEGIVGWDKVKEFGR</sequence>
<feature type="non-terminal residue" evidence="6">
    <location>
        <position position="371"/>
    </location>
</feature>
<evidence type="ECO:0000259" key="5">
    <source>
        <dbReference type="Pfam" id="PF07992"/>
    </source>
</evidence>
<dbReference type="InterPro" id="IPR023753">
    <property type="entry name" value="FAD/NAD-binding_dom"/>
</dbReference>
<evidence type="ECO:0000256" key="3">
    <source>
        <dbReference type="ARBA" id="ARBA00022827"/>
    </source>
</evidence>
<protein>
    <submittedName>
        <fullName evidence="6">FAD/NAD(P)-binding domain-containing protein</fullName>
    </submittedName>
</protein>
<dbReference type="GO" id="GO:0005737">
    <property type="term" value="C:cytoplasm"/>
    <property type="evidence" value="ECO:0007669"/>
    <property type="project" value="TreeGrafter"/>
</dbReference>
<dbReference type="PRINTS" id="PR00368">
    <property type="entry name" value="FADPNR"/>
</dbReference>
<dbReference type="SUPFAM" id="SSF51905">
    <property type="entry name" value="FAD/NAD(P)-binding domain"/>
    <property type="match status" value="1"/>
</dbReference>
<evidence type="ECO:0000313" key="6">
    <source>
        <dbReference type="EMBL" id="KXN65832.1"/>
    </source>
</evidence>
<dbReference type="Proteomes" id="UP000070444">
    <property type="component" value="Unassembled WGS sequence"/>
</dbReference>
<dbReference type="GO" id="GO:0050660">
    <property type="term" value="F:flavin adenine dinucleotide binding"/>
    <property type="evidence" value="ECO:0007669"/>
    <property type="project" value="TreeGrafter"/>
</dbReference>
<dbReference type="AlphaFoldDB" id="A0A137NSY9"/>